<dbReference type="AlphaFoldDB" id="A0A412G2L4"/>
<evidence type="ECO:0000256" key="2">
    <source>
        <dbReference type="SAM" id="Phobius"/>
    </source>
</evidence>
<accession>A0A412G2L4</accession>
<comment type="caution">
    <text evidence="3">The sequence shown here is derived from an EMBL/GenBank/DDBJ whole genome shotgun (WGS) entry which is preliminary data.</text>
</comment>
<reference evidence="3 4" key="1">
    <citation type="submission" date="2018-08" db="EMBL/GenBank/DDBJ databases">
        <title>A genome reference for cultivated species of the human gut microbiota.</title>
        <authorList>
            <person name="Zou Y."/>
            <person name="Xue W."/>
            <person name="Luo G."/>
        </authorList>
    </citation>
    <scope>NUCLEOTIDE SEQUENCE [LARGE SCALE GENOMIC DNA]</scope>
    <source>
        <strain evidence="3 4">AF24-29</strain>
    </source>
</reference>
<keyword evidence="2" id="KW-1133">Transmembrane helix</keyword>
<organism evidence="3 4">
    <name type="scientific">Holdemania filiformis</name>
    <dbReference type="NCBI Taxonomy" id="61171"/>
    <lineage>
        <taxon>Bacteria</taxon>
        <taxon>Bacillati</taxon>
        <taxon>Bacillota</taxon>
        <taxon>Erysipelotrichia</taxon>
        <taxon>Erysipelotrichales</taxon>
        <taxon>Erysipelotrichaceae</taxon>
        <taxon>Holdemania</taxon>
    </lineage>
</organism>
<feature type="compositionally biased region" description="Pro residues" evidence="1">
    <location>
        <begin position="213"/>
        <end position="224"/>
    </location>
</feature>
<dbReference type="Proteomes" id="UP000284178">
    <property type="component" value="Unassembled WGS sequence"/>
</dbReference>
<keyword evidence="2" id="KW-0472">Membrane</keyword>
<keyword evidence="4" id="KW-1185">Reference proteome</keyword>
<keyword evidence="2" id="KW-0812">Transmembrane</keyword>
<evidence type="ECO:0000256" key="1">
    <source>
        <dbReference type="SAM" id="MobiDB-lite"/>
    </source>
</evidence>
<dbReference type="EMBL" id="QRUP01000008">
    <property type="protein sequence ID" value="RGR74682.1"/>
    <property type="molecule type" value="Genomic_DNA"/>
</dbReference>
<feature type="transmembrane region" description="Helical" evidence="2">
    <location>
        <begin position="249"/>
        <end position="270"/>
    </location>
</feature>
<name>A0A412G2L4_9FIRM</name>
<gene>
    <name evidence="3" type="ORF">DWY25_07800</name>
</gene>
<proteinExistence type="predicted"/>
<feature type="region of interest" description="Disordered" evidence="1">
    <location>
        <begin position="213"/>
        <end position="239"/>
    </location>
</feature>
<sequence length="273" mass="30694">MLLMGSTATLHADLIVCPEDDFFKEHEEECEYAGQLYTAAGDAGFVYVFSSPVSNEIVGEIPNGTDIWIDFTYETETGVLWGVQTPKKNLSLGQWMNLTEFEITKTGEDFEREHQASLEPIERTYTFGEQRGYLTLWAYPGSDQIHNQINSQDVEPGAVIPMTRKYTDEAGQVWFYIEVNERINGWIQEGQELTLVRLNNYWYLDQGTYAPATPTPQPTVPTPRVPLVSPSSSDGSVAPYLKKQPEPTLMIGVGIAGVIALTALVIVRFWKKR</sequence>
<evidence type="ECO:0000313" key="4">
    <source>
        <dbReference type="Proteomes" id="UP000284178"/>
    </source>
</evidence>
<evidence type="ECO:0000313" key="3">
    <source>
        <dbReference type="EMBL" id="RGR74682.1"/>
    </source>
</evidence>
<protein>
    <submittedName>
        <fullName evidence="3">Uncharacterized protein</fullName>
    </submittedName>
</protein>